<feature type="domain" description="Glycosyltransferase subfamily 4-like N-terminal" evidence="4">
    <location>
        <begin position="125"/>
        <end position="303"/>
    </location>
</feature>
<keyword evidence="1" id="KW-0328">Glycosyltransferase</keyword>
<dbReference type="GO" id="GO:1903509">
    <property type="term" value="P:liposaccharide metabolic process"/>
    <property type="evidence" value="ECO:0007669"/>
    <property type="project" value="UniProtKB-ARBA"/>
</dbReference>
<proteinExistence type="predicted"/>
<name>A0AB72VF35_CORGB</name>
<evidence type="ECO:0000259" key="3">
    <source>
        <dbReference type="Pfam" id="PF00534"/>
    </source>
</evidence>
<dbReference type="PANTHER" id="PTHR45947">
    <property type="entry name" value="SULFOQUINOVOSYL TRANSFERASE SQD2"/>
    <property type="match status" value="1"/>
</dbReference>
<dbReference type="GO" id="GO:0016758">
    <property type="term" value="F:hexosyltransferase activity"/>
    <property type="evidence" value="ECO:0007669"/>
    <property type="project" value="TreeGrafter"/>
</dbReference>
<dbReference type="Pfam" id="PF00534">
    <property type="entry name" value="Glycos_transf_1"/>
    <property type="match status" value="1"/>
</dbReference>
<dbReference type="EMBL" id="AP009044">
    <property type="protein sequence ID" value="BAQ21078.1"/>
    <property type="molecule type" value="Genomic_DNA"/>
</dbReference>
<dbReference type="GO" id="GO:1901137">
    <property type="term" value="P:carbohydrate derivative biosynthetic process"/>
    <property type="evidence" value="ECO:0007669"/>
    <property type="project" value="UniProtKB-ARBA"/>
</dbReference>
<dbReference type="KEGG" id="cgt:cgR_6016"/>
<dbReference type="Pfam" id="PF13579">
    <property type="entry name" value="Glyco_trans_4_4"/>
    <property type="match status" value="1"/>
</dbReference>
<evidence type="ECO:0000256" key="1">
    <source>
        <dbReference type="ARBA" id="ARBA00022676"/>
    </source>
</evidence>
<sequence>MKRIIFLITAVISYLWLDWRGFMKKLGERARLSNLKIPKFLFPAESISISPAHQLVELGELSKAQEYLAAKGKLTISERKLKNRVTQTLFELGLKPVEVTEKIPSKKGVKALYFLTNSLPFTTSGYTKRSQSLMEAVAENGVVIHAATRLGYPLTIGKWPKSSTYLLGGIRYHNIFPWVFSRSPAKRYGKTIELLARLAVDLGVTVIHTTTNFPNAIVANRVAAKLGLPWIYEVRGELESTWLSKLPKDKQRSAEKSEYYQLARAQETNYANAANAVVVLSEISKSQLIRRGITPEKIFVIPNSVEQKLFDKEYDKSALREKHGIAEDAVVVGTVSSIVGYEGLDTLLRALVSLPDQYRGLIVGDGVDRPRLENLAKSLGVNSRLDFVGNQNPQTIDEWYKLLDIFVVPRKDTAVCRTVTPIKALTAQALGIPVITSDLPALREVTGGVESYAIPEDSRDLMEKIIAIKPHSQGVEWAASRTWNQAAKKLVQIYRGITS</sequence>
<feature type="domain" description="Glycosyl transferase family 1" evidence="3">
    <location>
        <begin position="316"/>
        <end position="466"/>
    </location>
</feature>
<dbReference type="SUPFAM" id="SSF53756">
    <property type="entry name" value="UDP-Glycosyltransferase/glycogen phosphorylase"/>
    <property type="match status" value="1"/>
</dbReference>
<accession>A0AB72VF35</accession>
<dbReference type="Gene3D" id="3.40.50.2000">
    <property type="entry name" value="Glycogen Phosphorylase B"/>
    <property type="match status" value="2"/>
</dbReference>
<reference evidence="5" key="1">
    <citation type="journal article" date="2007" name="Microbiology">
        <title>Comparative analysis of the Corynebacterium glutamicum group and complete genome sequence of strain R.</title>
        <authorList>
            <person name="Yukawa H."/>
            <person name="Omumasaba C.A."/>
            <person name="Nonaka H."/>
            <person name="Kos P."/>
            <person name="Okai N."/>
            <person name="Suzuki N."/>
            <person name="Suda M."/>
            <person name="Tsuge Y."/>
            <person name="Watanabe J."/>
            <person name="Ikeda Y."/>
            <person name="Vertes A.A."/>
            <person name="Inui M."/>
        </authorList>
    </citation>
    <scope>NUCLEOTIDE SEQUENCE</scope>
    <source>
        <strain evidence="5">R</strain>
    </source>
</reference>
<dbReference type="PANTHER" id="PTHR45947:SF3">
    <property type="entry name" value="SULFOQUINOVOSYL TRANSFERASE SQD2"/>
    <property type="match status" value="1"/>
</dbReference>
<gene>
    <name evidence="5" type="ordered locus">cgR_6016</name>
</gene>
<dbReference type="InterPro" id="IPR050194">
    <property type="entry name" value="Glycosyltransferase_grp1"/>
</dbReference>
<evidence type="ECO:0000256" key="2">
    <source>
        <dbReference type="ARBA" id="ARBA00022679"/>
    </source>
</evidence>
<dbReference type="AlphaFoldDB" id="A0AB72VF35"/>
<dbReference type="Proteomes" id="UP000006698">
    <property type="component" value="Chromosome"/>
</dbReference>
<protein>
    <submittedName>
        <fullName evidence="5">Glycosyltransferase</fullName>
    </submittedName>
</protein>
<evidence type="ECO:0000259" key="4">
    <source>
        <dbReference type="Pfam" id="PF13579"/>
    </source>
</evidence>
<dbReference type="InterPro" id="IPR028098">
    <property type="entry name" value="Glyco_trans_4-like_N"/>
</dbReference>
<dbReference type="CDD" id="cd03801">
    <property type="entry name" value="GT4_PimA-like"/>
    <property type="match status" value="1"/>
</dbReference>
<dbReference type="InterPro" id="IPR001296">
    <property type="entry name" value="Glyco_trans_1"/>
</dbReference>
<keyword evidence="2" id="KW-0808">Transferase</keyword>
<evidence type="ECO:0000313" key="5">
    <source>
        <dbReference type="EMBL" id="BAQ21078.1"/>
    </source>
</evidence>
<organism evidence="5">
    <name type="scientific">Corynebacterium glutamicum (strain R)</name>
    <dbReference type="NCBI Taxonomy" id="340322"/>
    <lineage>
        <taxon>Bacteria</taxon>
        <taxon>Bacillati</taxon>
        <taxon>Actinomycetota</taxon>
        <taxon>Actinomycetes</taxon>
        <taxon>Mycobacteriales</taxon>
        <taxon>Corynebacteriaceae</taxon>
        <taxon>Corynebacterium</taxon>
    </lineage>
</organism>